<dbReference type="VEuPathDB" id="VectorBase:HLOH_041711"/>
<accession>A0A9J6FB67</accession>
<comment type="caution">
    <text evidence="1">The sequence shown here is derived from an EMBL/GenBank/DDBJ whole genome shotgun (WGS) entry which is preliminary data.</text>
</comment>
<dbReference type="Proteomes" id="UP000821853">
    <property type="component" value="Chromosome 1"/>
</dbReference>
<protein>
    <submittedName>
        <fullName evidence="1">Uncharacterized protein</fullName>
    </submittedName>
</protein>
<organism evidence="1 2">
    <name type="scientific">Haemaphysalis longicornis</name>
    <name type="common">Bush tick</name>
    <dbReference type="NCBI Taxonomy" id="44386"/>
    <lineage>
        <taxon>Eukaryota</taxon>
        <taxon>Metazoa</taxon>
        <taxon>Ecdysozoa</taxon>
        <taxon>Arthropoda</taxon>
        <taxon>Chelicerata</taxon>
        <taxon>Arachnida</taxon>
        <taxon>Acari</taxon>
        <taxon>Parasitiformes</taxon>
        <taxon>Ixodida</taxon>
        <taxon>Ixodoidea</taxon>
        <taxon>Ixodidae</taxon>
        <taxon>Haemaphysalinae</taxon>
        <taxon>Haemaphysalis</taxon>
    </lineage>
</organism>
<dbReference type="EMBL" id="JABSTR010000001">
    <property type="protein sequence ID" value="KAH9360205.1"/>
    <property type="molecule type" value="Genomic_DNA"/>
</dbReference>
<dbReference type="OrthoDB" id="2446547at2759"/>
<name>A0A9J6FB67_HAELO</name>
<dbReference type="Gene3D" id="3.30.420.10">
    <property type="entry name" value="Ribonuclease H-like superfamily/Ribonuclease H"/>
    <property type="match status" value="1"/>
</dbReference>
<evidence type="ECO:0000313" key="1">
    <source>
        <dbReference type="EMBL" id="KAH9360205.1"/>
    </source>
</evidence>
<proteinExistence type="predicted"/>
<dbReference type="GO" id="GO:0003676">
    <property type="term" value="F:nucleic acid binding"/>
    <property type="evidence" value="ECO:0007669"/>
    <property type="project" value="InterPro"/>
</dbReference>
<dbReference type="InterPro" id="IPR036397">
    <property type="entry name" value="RNaseH_sf"/>
</dbReference>
<keyword evidence="2" id="KW-1185">Reference proteome</keyword>
<sequence>MFDGADPRLFFHVVLTIFLIPPLFRYDPQYEWKVRSSGRMSVLVSGALSCNGLGPLYRVNEKMTSDTDSDIIQTILLPYVLDASFPDRLFHLHQD</sequence>
<reference evidence="1 2" key="1">
    <citation type="journal article" date="2020" name="Cell">
        <title>Large-Scale Comparative Analyses of Tick Genomes Elucidate Their Genetic Diversity and Vector Capacities.</title>
        <authorList>
            <consortium name="Tick Genome and Microbiome Consortium (TIGMIC)"/>
            <person name="Jia N."/>
            <person name="Wang J."/>
            <person name="Shi W."/>
            <person name="Du L."/>
            <person name="Sun Y."/>
            <person name="Zhan W."/>
            <person name="Jiang J.F."/>
            <person name="Wang Q."/>
            <person name="Zhang B."/>
            <person name="Ji P."/>
            <person name="Bell-Sakyi L."/>
            <person name="Cui X.M."/>
            <person name="Yuan T.T."/>
            <person name="Jiang B.G."/>
            <person name="Yang W.F."/>
            <person name="Lam T.T."/>
            <person name="Chang Q.C."/>
            <person name="Ding S.J."/>
            <person name="Wang X.J."/>
            <person name="Zhu J.G."/>
            <person name="Ruan X.D."/>
            <person name="Zhao L."/>
            <person name="Wei J.T."/>
            <person name="Ye R.Z."/>
            <person name="Que T.C."/>
            <person name="Du C.H."/>
            <person name="Zhou Y.H."/>
            <person name="Cheng J.X."/>
            <person name="Dai P.F."/>
            <person name="Guo W.B."/>
            <person name="Han X.H."/>
            <person name="Huang E.J."/>
            <person name="Li L.F."/>
            <person name="Wei W."/>
            <person name="Gao Y.C."/>
            <person name="Liu J.Z."/>
            <person name="Shao H.Z."/>
            <person name="Wang X."/>
            <person name="Wang C.C."/>
            <person name="Yang T.C."/>
            <person name="Huo Q.B."/>
            <person name="Li W."/>
            <person name="Chen H.Y."/>
            <person name="Chen S.E."/>
            <person name="Zhou L.G."/>
            <person name="Ni X.B."/>
            <person name="Tian J.H."/>
            <person name="Sheng Y."/>
            <person name="Liu T."/>
            <person name="Pan Y.S."/>
            <person name="Xia L.Y."/>
            <person name="Li J."/>
            <person name="Zhao F."/>
            <person name="Cao W.C."/>
        </authorList>
    </citation>
    <scope>NUCLEOTIDE SEQUENCE [LARGE SCALE GENOMIC DNA]</scope>
    <source>
        <strain evidence="1">HaeL-2018</strain>
    </source>
</reference>
<dbReference type="AlphaFoldDB" id="A0A9J6FB67"/>
<evidence type="ECO:0000313" key="2">
    <source>
        <dbReference type="Proteomes" id="UP000821853"/>
    </source>
</evidence>
<gene>
    <name evidence="1" type="ORF">HPB48_012096</name>
</gene>